<sequence length="174" mass="18779">MNFKQVFLRGLCLILLLGICFVVPNRASAADAGTVSNTKVVVLWLCDEFGGCAGYTYNFYGLSSTVYTPVDTNAAWITNHYQAVVVMNGRYSPCLGPYSGAASTDVYQYNGSSYYGTLYQDSGGGGIGNPNDAVYEGQTWPNWYVVQAFLSSHGSIAGTGCMGWNNVDWSYDAP</sequence>
<reference evidence="2 3" key="1">
    <citation type="journal article" date="2012" name="ISME J.">
        <title>Nitrification expanded: discovery, physiology and genomics of a nitrite-oxidizing bacterium from the phylum Chloroflexi.</title>
        <authorList>
            <person name="Sorokin D.Y."/>
            <person name="Lucker S."/>
            <person name="Vejmelkova D."/>
            <person name="Kostrikina N.A."/>
            <person name="Kleerebezem R."/>
            <person name="Rijpstra W.I."/>
            <person name="Damste J.S."/>
            <person name="Le Paslier D."/>
            <person name="Muyzer G."/>
            <person name="Wagner M."/>
            <person name="van Loosdrecht M.C."/>
            <person name="Daims H."/>
        </authorList>
    </citation>
    <scope>NUCLEOTIDE SEQUENCE [LARGE SCALE GENOMIC DNA]</scope>
    <source>
        <strain evidence="3">none</strain>
    </source>
</reference>
<proteinExistence type="predicted"/>
<evidence type="ECO:0000313" key="3">
    <source>
        <dbReference type="Proteomes" id="UP000004221"/>
    </source>
</evidence>
<comment type="caution">
    <text evidence="2">The sequence shown here is derived from an EMBL/GenBank/DDBJ whole genome shotgun (WGS) entry which is preliminary data.</text>
</comment>
<dbReference type="AlphaFoldDB" id="I4EGF8"/>
<keyword evidence="1" id="KW-0732">Signal</keyword>
<name>I4EGF8_9BACT</name>
<feature type="signal peptide" evidence="1">
    <location>
        <begin position="1"/>
        <end position="29"/>
    </location>
</feature>
<protein>
    <submittedName>
        <fullName evidence="2">Uncharacterized protein</fullName>
    </submittedName>
</protein>
<evidence type="ECO:0000313" key="2">
    <source>
        <dbReference type="EMBL" id="CCF83770.1"/>
    </source>
</evidence>
<dbReference type="EMBL" id="CAGS01000190">
    <property type="protein sequence ID" value="CCF83770.1"/>
    <property type="molecule type" value="Genomic_DNA"/>
</dbReference>
<gene>
    <name evidence="2" type="ORF">NITHO_270016</name>
</gene>
<accession>I4EGF8</accession>
<dbReference type="Proteomes" id="UP000004221">
    <property type="component" value="Unassembled WGS sequence"/>
</dbReference>
<evidence type="ECO:0000256" key="1">
    <source>
        <dbReference type="SAM" id="SignalP"/>
    </source>
</evidence>
<organism evidence="2 3">
    <name type="scientific">Nitrolancea hollandica Lb</name>
    <dbReference type="NCBI Taxonomy" id="1129897"/>
    <lineage>
        <taxon>Bacteria</taxon>
        <taxon>Pseudomonadati</taxon>
        <taxon>Thermomicrobiota</taxon>
        <taxon>Thermomicrobia</taxon>
        <taxon>Sphaerobacterales</taxon>
        <taxon>Sphaerobacterineae</taxon>
        <taxon>Sphaerobacteraceae</taxon>
        <taxon>Nitrolancea</taxon>
    </lineage>
</organism>
<feature type="chain" id="PRO_5003689432" evidence="1">
    <location>
        <begin position="30"/>
        <end position="174"/>
    </location>
</feature>
<keyword evidence="3" id="KW-1185">Reference proteome</keyword>
<dbReference type="RefSeq" id="WP_008477367.1">
    <property type="nucleotide sequence ID" value="NZ_CAGS01000190.1"/>
</dbReference>